<proteinExistence type="predicted"/>
<organism evidence="1">
    <name type="scientific">uncultured Caudovirales phage</name>
    <dbReference type="NCBI Taxonomy" id="2100421"/>
    <lineage>
        <taxon>Viruses</taxon>
        <taxon>Duplodnaviria</taxon>
        <taxon>Heunggongvirae</taxon>
        <taxon>Uroviricota</taxon>
        <taxon>Caudoviricetes</taxon>
        <taxon>Peduoviridae</taxon>
        <taxon>Maltschvirus</taxon>
        <taxon>Maltschvirus maltsch</taxon>
    </lineage>
</organism>
<dbReference type="EMBL" id="LR796378">
    <property type="protein sequence ID" value="CAB4140517.1"/>
    <property type="molecule type" value="Genomic_DNA"/>
</dbReference>
<reference evidence="1" key="1">
    <citation type="submission" date="2020-04" db="EMBL/GenBank/DDBJ databases">
        <authorList>
            <person name="Chiriac C."/>
            <person name="Salcher M."/>
            <person name="Ghai R."/>
            <person name="Kavagutti S V."/>
        </authorList>
    </citation>
    <scope>NUCLEOTIDE SEQUENCE</scope>
</reference>
<protein>
    <submittedName>
        <fullName evidence="1">Uncharacterized protein</fullName>
    </submittedName>
</protein>
<accession>A0A6J5M4Z9</accession>
<gene>
    <name evidence="1" type="ORF">UFOVP405_50</name>
</gene>
<name>A0A6J5M4Z9_9CAUD</name>
<evidence type="ECO:0000313" key="1">
    <source>
        <dbReference type="EMBL" id="CAB4140517.1"/>
    </source>
</evidence>
<sequence>MDKIQLIDKNNASEILEEIENAYFDIPFGNTDFQCENFVIANAITPARAYRIIGLQIQTLLASIEETKYSEKIKQIDIMELEEKLNDPSISKYEKMRDEIKLERLKKPDTWHQKLVNDTIRQLNLYYAHFKRLPKYTREQFEQQEKLYFEQSQRRQMLGVTGAKEAIMNMIDDKKTIEQFEKAWAELPENKKHELLDQVTRQSMAGMIEFQGDRNET</sequence>